<evidence type="ECO:0000259" key="14">
    <source>
        <dbReference type="Pfam" id="PF00137"/>
    </source>
</evidence>
<keyword evidence="3 13" id="KW-0813">Transport</keyword>
<name>A0A7I7T5D2_9MYCO</name>
<evidence type="ECO:0000256" key="5">
    <source>
        <dbReference type="ARBA" id="ARBA00022692"/>
    </source>
</evidence>
<evidence type="ECO:0000256" key="7">
    <source>
        <dbReference type="ARBA" id="ARBA00022989"/>
    </source>
</evidence>
<feature type="site" description="Reversibly protonated during proton transport" evidence="13">
    <location>
        <position position="68"/>
    </location>
</feature>
<dbReference type="GO" id="GO:0005886">
    <property type="term" value="C:plasma membrane"/>
    <property type="evidence" value="ECO:0007669"/>
    <property type="project" value="UniProtKB-SubCell"/>
</dbReference>
<dbReference type="GO" id="GO:0045259">
    <property type="term" value="C:proton-transporting ATP synthase complex"/>
    <property type="evidence" value="ECO:0007669"/>
    <property type="project" value="UniProtKB-KW"/>
</dbReference>
<keyword evidence="5 13" id="KW-0812">Transmembrane</keyword>
<dbReference type="NCBIfam" id="TIGR01260">
    <property type="entry name" value="ATP_synt_c"/>
    <property type="match status" value="1"/>
</dbReference>
<dbReference type="InterPro" id="IPR000454">
    <property type="entry name" value="ATP_synth_F0_csu"/>
</dbReference>
<evidence type="ECO:0000256" key="9">
    <source>
        <dbReference type="ARBA" id="ARBA00023121"/>
    </source>
</evidence>
<evidence type="ECO:0000313" key="15">
    <source>
        <dbReference type="EMBL" id="BBY63445.1"/>
    </source>
</evidence>
<proteinExistence type="inferred from homology"/>
<dbReference type="InterPro" id="IPR002379">
    <property type="entry name" value="ATPase_proteolipid_c-like_dom"/>
</dbReference>
<organism evidence="15 16">
    <name type="scientific">Mycolicibacterium helvum</name>
    <dbReference type="NCBI Taxonomy" id="1534349"/>
    <lineage>
        <taxon>Bacteria</taxon>
        <taxon>Bacillati</taxon>
        <taxon>Actinomycetota</taxon>
        <taxon>Actinomycetes</taxon>
        <taxon>Mycobacteriales</taxon>
        <taxon>Mycobacteriaceae</taxon>
        <taxon>Mycolicibacterium</taxon>
    </lineage>
</organism>
<evidence type="ECO:0000313" key="16">
    <source>
        <dbReference type="Proteomes" id="UP000467148"/>
    </source>
</evidence>
<evidence type="ECO:0000256" key="12">
    <source>
        <dbReference type="ARBA" id="ARBA00025198"/>
    </source>
</evidence>
<evidence type="ECO:0000256" key="2">
    <source>
        <dbReference type="ARBA" id="ARBA00006704"/>
    </source>
</evidence>
<comment type="function">
    <text evidence="12 13">F(1)F(0) ATP synthase produces ATP from ADP in the presence of a proton or sodium gradient. F-type ATPases consist of two structural domains, F(1) containing the extramembraneous catalytic core and F(0) containing the membrane proton channel, linked together by a central stalk and a peripheral stalk. During catalysis, ATP synthesis in the catalytic domain of F(1) is coupled via a rotary mechanism of the central stalk subunits to proton translocation.</text>
</comment>
<keyword evidence="11 13" id="KW-0066">ATP synthesis</keyword>
<keyword evidence="6 13" id="KW-0375">Hydrogen ion transport</keyword>
<keyword evidence="8 13" id="KW-0406">Ion transport</keyword>
<dbReference type="InterPro" id="IPR005953">
    <property type="entry name" value="ATP_synth_csu_bac/chlpt"/>
</dbReference>
<dbReference type="KEGG" id="mhev:MHEL_16880"/>
<dbReference type="InterPro" id="IPR038662">
    <property type="entry name" value="ATP_synth_F0_csu_sf"/>
</dbReference>
<keyword evidence="7 13" id="KW-1133">Transmembrane helix</keyword>
<evidence type="ECO:0000256" key="4">
    <source>
        <dbReference type="ARBA" id="ARBA00022547"/>
    </source>
</evidence>
<keyword evidence="13" id="KW-1003">Cell membrane</keyword>
<dbReference type="Proteomes" id="UP000467148">
    <property type="component" value="Chromosome"/>
</dbReference>
<dbReference type="PROSITE" id="PS00605">
    <property type="entry name" value="ATPASE_C"/>
    <property type="match status" value="1"/>
</dbReference>
<comment type="caution">
    <text evidence="13">Lacks conserved residue(s) required for the propagation of feature annotation.</text>
</comment>
<keyword evidence="9 13" id="KW-0446">Lipid-binding</keyword>
<comment type="subcellular location">
    <subcellularLocation>
        <location evidence="13">Cell membrane</location>
        <topology evidence="13">Multi-pass membrane protein</topology>
    </subcellularLocation>
    <subcellularLocation>
        <location evidence="1">Membrane</location>
        <topology evidence="1">Multi-pass membrane protein</topology>
    </subcellularLocation>
</comment>
<dbReference type="Gene3D" id="1.20.20.10">
    <property type="entry name" value="F1F0 ATP synthase subunit C"/>
    <property type="match status" value="1"/>
</dbReference>
<comment type="similarity">
    <text evidence="2 13">Belongs to the ATPase C chain family.</text>
</comment>
<dbReference type="SUPFAM" id="SSF81333">
    <property type="entry name" value="F1F0 ATP synthase subunit C"/>
    <property type="match status" value="1"/>
</dbReference>
<sequence>MAADPEIVKAIITAGGLLGGGVMMAGGAIGAGIGDGMAGAQLVAGVARQPEAQSRMFTPFLITVGLVEAAFFINVAFMALFVFATPGL</sequence>
<reference evidence="15 16" key="1">
    <citation type="journal article" date="2019" name="Emerg. Microbes Infect.">
        <title>Comprehensive subspecies identification of 175 nontuberculous mycobacteria species based on 7547 genomic profiles.</title>
        <authorList>
            <person name="Matsumoto Y."/>
            <person name="Kinjo T."/>
            <person name="Motooka D."/>
            <person name="Nabeya D."/>
            <person name="Jung N."/>
            <person name="Uechi K."/>
            <person name="Horii T."/>
            <person name="Iida T."/>
            <person name="Fujita J."/>
            <person name="Nakamura S."/>
        </authorList>
    </citation>
    <scope>NUCLEOTIDE SEQUENCE [LARGE SCALE GENOMIC DNA]</scope>
    <source>
        <strain evidence="15 16">JCM 30396</strain>
    </source>
</reference>
<evidence type="ECO:0000256" key="8">
    <source>
        <dbReference type="ARBA" id="ARBA00023065"/>
    </source>
</evidence>
<dbReference type="PRINTS" id="PR00124">
    <property type="entry name" value="ATPASEC"/>
</dbReference>
<accession>A0A7I7T5D2</accession>
<keyword evidence="10 13" id="KW-0472">Membrane</keyword>
<evidence type="ECO:0000256" key="13">
    <source>
        <dbReference type="HAMAP-Rule" id="MF_01396"/>
    </source>
</evidence>
<dbReference type="InterPro" id="IPR020537">
    <property type="entry name" value="ATP_synth_F0_csu_DDCD_BS"/>
</dbReference>
<dbReference type="GO" id="GO:0008289">
    <property type="term" value="F:lipid binding"/>
    <property type="evidence" value="ECO:0007669"/>
    <property type="project" value="UniProtKB-KW"/>
</dbReference>
<keyword evidence="16" id="KW-1185">Reference proteome</keyword>
<evidence type="ECO:0000256" key="3">
    <source>
        <dbReference type="ARBA" id="ARBA00022448"/>
    </source>
</evidence>
<dbReference type="RefSeq" id="WP_163747108.1">
    <property type="nucleotide sequence ID" value="NZ_AP022596.1"/>
</dbReference>
<dbReference type="GO" id="GO:0046933">
    <property type="term" value="F:proton-transporting ATP synthase activity, rotational mechanism"/>
    <property type="evidence" value="ECO:0007669"/>
    <property type="project" value="UniProtKB-UniRule"/>
</dbReference>
<dbReference type="EMBL" id="AP022596">
    <property type="protein sequence ID" value="BBY63445.1"/>
    <property type="molecule type" value="Genomic_DNA"/>
</dbReference>
<dbReference type="NCBIfam" id="NF004532">
    <property type="entry name" value="PRK05880.1"/>
    <property type="match status" value="1"/>
</dbReference>
<comment type="function">
    <text evidence="13">Key component of the F(0) channel; it plays a direct role in translocation across the membrane. A homomeric c-ring of between 10-14 subunits forms the central stalk rotor element with the F(1) delta and epsilon subunits.</text>
</comment>
<evidence type="ECO:0000256" key="10">
    <source>
        <dbReference type="ARBA" id="ARBA00023136"/>
    </source>
</evidence>
<evidence type="ECO:0000256" key="11">
    <source>
        <dbReference type="ARBA" id="ARBA00023310"/>
    </source>
</evidence>
<dbReference type="Pfam" id="PF00137">
    <property type="entry name" value="ATP-synt_C"/>
    <property type="match status" value="1"/>
</dbReference>
<evidence type="ECO:0000256" key="1">
    <source>
        <dbReference type="ARBA" id="ARBA00004141"/>
    </source>
</evidence>
<protein>
    <recommendedName>
        <fullName evidence="13">ATP synthase subunit c</fullName>
    </recommendedName>
    <alternativeName>
        <fullName evidence="13">ATP synthase F(0) sector subunit c</fullName>
    </alternativeName>
    <alternativeName>
        <fullName evidence="13">F-type ATPase subunit c</fullName>
        <shortName evidence="13">F-ATPase subunit c</shortName>
    </alternativeName>
    <alternativeName>
        <fullName evidence="13">Lipid-binding protein</fullName>
    </alternativeName>
</protein>
<dbReference type="GO" id="GO:0033177">
    <property type="term" value="C:proton-transporting two-sector ATPase complex, proton-transporting domain"/>
    <property type="evidence" value="ECO:0007669"/>
    <property type="project" value="InterPro"/>
</dbReference>
<gene>
    <name evidence="13" type="primary">atpE</name>
    <name evidence="15" type="ORF">MHEL_16880</name>
</gene>
<feature type="transmembrane region" description="Helical" evidence="13">
    <location>
        <begin position="60"/>
        <end position="84"/>
    </location>
</feature>
<evidence type="ECO:0000256" key="6">
    <source>
        <dbReference type="ARBA" id="ARBA00022781"/>
    </source>
</evidence>
<feature type="domain" description="V-ATPase proteolipid subunit C-like" evidence="14">
    <location>
        <begin position="18"/>
        <end position="79"/>
    </location>
</feature>
<keyword evidence="4 13" id="KW-0138">CF(0)</keyword>
<dbReference type="HAMAP" id="MF_01396">
    <property type="entry name" value="ATP_synth_c_bact"/>
    <property type="match status" value="1"/>
</dbReference>
<dbReference type="AlphaFoldDB" id="A0A7I7T5D2"/>
<dbReference type="InterPro" id="IPR035921">
    <property type="entry name" value="F/V-ATP_Csub_sf"/>
</dbReference>